<dbReference type="OrthoDB" id="3863715at2759"/>
<keyword evidence="1" id="KW-0175">Coiled coil</keyword>
<accession>A0A6J2KEN5</accession>
<proteinExistence type="predicted"/>
<dbReference type="KEGG" id="bman:114249370"/>
<dbReference type="Proteomes" id="UP000504629">
    <property type="component" value="Unplaced"/>
</dbReference>
<evidence type="ECO:0000256" key="2">
    <source>
        <dbReference type="SAM" id="MobiDB-lite"/>
    </source>
</evidence>
<evidence type="ECO:0000313" key="3">
    <source>
        <dbReference type="Proteomes" id="UP000504629"/>
    </source>
</evidence>
<evidence type="ECO:0000256" key="1">
    <source>
        <dbReference type="SAM" id="Coils"/>
    </source>
</evidence>
<evidence type="ECO:0000313" key="4">
    <source>
        <dbReference type="RefSeq" id="XP_028038704.1"/>
    </source>
</evidence>
<dbReference type="AlphaFoldDB" id="A0A6J2KEN5"/>
<feature type="region of interest" description="Disordered" evidence="2">
    <location>
        <begin position="108"/>
        <end position="145"/>
    </location>
</feature>
<feature type="coiled-coil region" evidence="1">
    <location>
        <begin position="32"/>
        <end position="59"/>
    </location>
</feature>
<reference evidence="4" key="1">
    <citation type="submission" date="2025-08" db="UniProtKB">
        <authorList>
            <consortium name="RefSeq"/>
        </authorList>
    </citation>
    <scope>IDENTIFICATION</scope>
    <source>
        <tissue evidence="4">Silk gland</tissue>
    </source>
</reference>
<keyword evidence="3" id="KW-1185">Reference proteome</keyword>
<gene>
    <name evidence="4" type="primary">LOC114249370</name>
</gene>
<dbReference type="GeneID" id="114249370"/>
<sequence>MTPFELLTGIKMRDKSDDILKLIEKENLVYFQDKRSELRDRAKQNIQKIQEENRKVYNRKRREAIQYEIGDLVAIKRTQFVQGYKLHPKYLGPYQIIQKKRNDRYTVKKIGDGEGPINTTSSADMMKPWSNGDDEQEPHSSGPDE</sequence>
<dbReference type="RefSeq" id="XP_028038704.1">
    <property type="nucleotide sequence ID" value="XM_028182903.1"/>
</dbReference>
<protein>
    <submittedName>
        <fullName evidence="4">Uncharacterized protein LOC114249370</fullName>
    </submittedName>
</protein>
<organism evidence="3 4">
    <name type="scientific">Bombyx mandarina</name>
    <name type="common">Wild silk moth</name>
    <name type="synonym">Wild silkworm</name>
    <dbReference type="NCBI Taxonomy" id="7092"/>
    <lineage>
        <taxon>Eukaryota</taxon>
        <taxon>Metazoa</taxon>
        <taxon>Ecdysozoa</taxon>
        <taxon>Arthropoda</taxon>
        <taxon>Hexapoda</taxon>
        <taxon>Insecta</taxon>
        <taxon>Pterygota</taxon>
        <taxon>Neoptera</taxon>
        <taxon>Endopterygota</taxon>
        <taxon>Lepidoptera</taxon>
        <taxon>Glossata</taxon>
        <taxon>Ditrysia</taxon>
        <taxon>Bombycoidea</taxon>
        <taxon>Bombycidae</taxon>
        <taxon>Bombycinae</taxon>
        <taxon>Bombyx</taxon>
    </lineage>
</organism>
<name>A0A6J2KEN5_BOMMA</name>